<sequence>MNPPPVIPRLLSLERLLEKKSHFLLGPRQTGKSFLIAQSFKGSRIYDLLDTSVYLGLSQRP</sequence>
<reference evidence="1" key="1">
    <citation type="submission" date="2022-10" db="EMBL/GenBank/DDBJ databases">
        <authorList>
            <person name="Koch H."/>
        </authorList>
    </citation>
    <scope>NUCLEOTIDE SEQUENCE</scope>
    <source>
        <strain evidence="1">DNF</strain>
    </source>
</reference>
<dbReference type="Proteomes" id="UP001179121">
    <property type="component" value="Chromosome"/>
</dbReference>
<evidence type="ECO:0008006" key="3">
    <source>
        <dbReference type="Google" id="ProtNLM"/>
    </source>
</evidence>
<dbReference type="EMBL" id="OX365700">
    <property type="protein sequence ID" value="CAI4030588.1"/>
    <property type="molecule type" value="Genomic_DNA"/>
</dbReference>
<protein>
    <recommendedName>
        <fullName evidence="3">AAA domain-containing protein</fullName>
    </recommendedName>
</protein>
<keyword evidence="2" id="KW-1185">Reference proteome</keyword>
<organism evidence="1 2">
    <name type="scientific">Nitrospira tepida</name>
    <dbReference type="NCBI Taxonomy" id="2973512"/>
    <lineage>
        <taxon>Bacteria</taxon>
        <taxon>Pseudomonadati</taxon>
        <taxon>Nitrospirota</taxon>
        <taxon>Nitrospiria</taxon>
        <taxon>Nitrospirales</taxon>
        <taxon>Nitrospiraceae</taxon>
        <taxon>Nitrospira</taxon>
    </lineage>
</organism>
<evidence type="ECO:0000313" key="2">
    <source>
        <dbReference type="Proteomes" id="UP001179121"/>
    </source>
</evidence>
<dbReference type="AlphaFoldDB" id="A0AA86MWZ5"/>
<proteinExistence type="predicted"/>
<dbReference type="KEGG" id="nti:DNFV4_01016"/>
<evidence type="ECO:0000313" key="1">
    <source>
        <dbReference type="EMBL" id="CAI4030588.1"/>
    </source>
</evidence>
<gene>
    <name evidence="1" type="ORF">DNFV4_01016</name>
</gene>
<name>A0AA86MWZ5_9BACT</name>
<accession>A0AA86MWZ5</accession>